<evidence type="ECO:0000313" key="1">
    <source>
        <dbReference type="EMBL" id="KAI3724107.1"/>
    </source>
</evidence>
<comment type="caution">
    <text evidence="1">The sequence shown here is derived from an EMBL/GenBank/DDBJ whole genome shotgun (WGS) entry which is preliminary data.</text>
</comment>
<evidence type="ECO:0000313" key="2">
    <source>
        <dbReference type="Proteomes" id="UP001055811"/>
    </source>
</evidence>
<dbReference type="Proteomes" id="UP001055811">
    <property type="component" value="Linkage Group LG06"/>
</dbReference>
<reference evidence="1 2" key="2">
    <citation type="journal article" date="2022" name="Mol. Ecol. Resour.">
        <title>The genomes of chicory, endive, great burdock and yacon provide insights into Asteraceae paleo-polyploidization history and plant inulin production.</title>
        <authorList>
            <person name="Fan W."/>
            <person name="Wang S."/>
            <person name="Wang H."/>
            <person name="Wang A."/>
            <person name="Jiang F."/>
            <person name="Liu H."/>
            <person name="Zhao H."/>
            <person name="Xu D."/>
            <person name="Zhang Y."/>
        </authorList>
    </citation>
    <scope>NUCLEOTIDE SEQUENCE [LARGE SCALE GENOMIC DNA]</scope>
    <source>
        <strain evidence="2">cv. Punajuju</strain>
        <tissue evidence="1">Leaves</tissue>
    </source>
</reference>
<dbReference type="EMBL" id="CM042014">
    <property type="protein sequence ID" value="KAI3724107.1"/>
    <property type="molecule type" value="Genomic_DNA"/>
</dbReference>
<gene>
    <name evidence="1" type="ORF">L2E82_35873</name>
</gene>
<protein>
    <submittedName>
        <fullName evidence="1">Uncharacterized protein</fullName>
    </submittedName>
</protein>
<reference evidence="2" key="1">
    <citation type="journal article" date="2022" name="Mol. Ecol. Resour.">
        <title>The genomes of chicory, endive, great burdock and yacon provide insights into Asteraceae palaeo-polyploidization history and plant inulin production.</title>
        <authorList>
            <person name="Fan W."/>
            <person name="Wang S."/>
            <person name="Wang H."/>
            <person name="Wang A."/>
            <person name="Jiang F."/>
            <person name="Liu H."/>
            <person name="Zhao H."/>
            <person name="Xu D."/>
            <person name="Zhang Y."/>
        </authorList>
    </citation>
    <scope>NUCLEOTIDE SEQUENCE [LARGE SCALE GENOMIC DNA]</scope>
    <source>
        <strain evidence="2">cv. Punajuju</strain>
    </source>
</reference>
<name>A0ACB9BQ29_CICIN</name>
<sequence>MASSSSSVVIWDFLDFNPFIMKHNAAIKRELLHDYWSRAVLYRRHKGFVNLMKNVAPFLEARSYVSSKQKIELPRDFVLKFEPKHVMKNLITKGNSARGFVTTRIEGNEMGDNFKPGCYSTLNARNNLLSLRFIFYNWKVVSCVVFRGCLGKVALIKAKYFDEKHQFTSNASAKAVYLDSEQKAQTVTTAIMINAYMSSGVVWVSGAFAAITKAVEVFHMDALG</sequence>
<proteinExistence type="predicted"/>
<organism evidence="1 2">
    <name type="scientific">Cichorium intybus</name>
    <name type="common">Chicory</name>
    <dbReference type="NCBI Taxonomy" id="13427"/>
    <lineage>
        <taxon>Eukaryota</taxon>
        <taxon>Viridiplantae</taxon>
        <taxon>Streptophyta</taxon>
        <taxon>Embryophyta</taxon>
        <taxon>Tracheophyta</taxon>
        <taxon>Spermatophyta</taxon>
        <taxon>Magnoliopsida</taxon>
        <taxon>eudicotyledons</taxon>
        <taxon>Gunneridae</taxon>
        <taxon>Pentapetalae</taxon>
        <taxon>asterids</taxon>
        <taxon>campanulids</taxon>
        <taxon>Asterales</taxon>
        <taxon>Asteraceae</taxon>
        <taxon>Cichorioideae</taxon>
        <taxon>Cichorieae</taxon>
        <taxon>Cichoriinae</taxon>
        <taxon>Cichorium</taxon>
    </lineage>
</organism>
<accession>A0ACB9BQ29</accession>
<keyword evidence="2" id="KW-1185">Reference proteome</keyword>